<accession>A0A3M3SB20</accession>
<proteinExistence type="predicted"/>
<sequence length="49" mass="5481">MAQASAGGRPVMTRKQRQLRIYTWRGSFVVLALVTAWMLASAYASHITQ</sequence>
<dbReference type="EMBL" id="RBPJ01000004">
    <property type="protein sequence ID" value="RMO05605.1"/>
    <property type="molecule type" value="Genomic_DNA"/>
</dbReference>
<dbReference type="AlphaFoldDB" id="A0A3M3SB20"/>
<evidence type="ECO:0000313" key="2">
    <source>
        <dbReference type="Proteomes" id="UP000270524"/>
    </source>
</evidence>
<reference evidence="1 2" key="1">
    <citation type="submission" date="2018-08" db="EMBL/GenBank/DDBJ databases">
        <title>Recombination of ecologically and evolutionarily significant loci maintains genetic cohesion in the Pseudomonas syringae species complex.</title>
        <authorList>
            <person name="Dillon M."/>
            <person name="Thakur S."/>
            <person name="Almeida R.N.D."/>
            <person name="Weir B.S."/>
            <person name="Guttman D.S."/>
        </authorList>
    </citation>
    <scope>NUCLEOTIDE SEQUENCE [LARGE SCALE GENOMIC DNA]</scope>
    <source>
        <strain evidence="1 2">ICMP 15203</strain>
    </source>
</reference>
<name>A0A3M3SB20_PSECA</name>
<organism evidence="1 2">
    <name type="scientific">Pseudomonas cannabina</name>
    <dbReference type="NCBI Taxonomy" id="86840"/>
    <lineage>
        <taxon>Bacteria</taxon>
        <taxon>Pseudomonadati</taxon>
        <taxon>Pseudomonadota</taxon>
        <taxon>Gammaproteobacteria</taxon>
        <taxon>Pseudomonadales</taxon>
        <taxon>Pseudomonadaceae</taxon>
        <taxon>Pseudomonas</taxon>
    </lineage>
</organism>
<evidence type="ECO:0000313" key="1">
    <source>
        <dbReference type="EMBL" id="RMO05605.1"/>
    </source>
</evidence>
<comment type="caution">
    <text evidence="1">The sequence shown here is derived from an EMBL/GenBank/DDBJ whole genome shotgun (WGS) entry which is preliminary data.</text>
</comment>
<gene>
    <name evidence="1" type="ORF">ALQ51_100796</name>
</gene>
<dbReference type="Proteomes" id="UP000270524">
    <property type="component" value="Unassembled WGS sequence"/>
</dbReference>
<protein>
    <submittedName>
        <fullName evidence="1">Prophage PssSM-02, Orf18</fullName>
    </submittedName>
</protein>